<dbReference type="PANTHER" id="PTHR11695">
    <property type="entry name" value="ALCOHOL DEHYDROGENASE RELATED"/>
    <property type="match status" value="1"/>
</dbReference>
<comment type="caution">
    <text evidence="2">The sequence shown here is derived from an EMBL/GenBank/DDBJ whole genome shotgun (WGS) entry which is preliminary data.</text>
</comment>
<dbReference type="InterPro" id="IPR050700">
    <property type="entry name" value="YIM1/Zinc_Alcohol_DH_Fams"/>
</dbReference>
<evidence type="ECO:0000313" key="2">
    <source>
        <dbReference type="EMBL" id="NLP60309.1"/>
    </source>
</evidence>
<dbReference type="SUPFAM" id="SSF51735">
    <property type="entry name" value="NAD(P)-binding Rossmann-fold domains"/>
    <property type="match status" value="1"/>
</dbReference>
<dbReference type="SUPFAM" id="SSF50129">
    <property type="entry name" value="GroES-like"/>
    <property type="match status" value="1"/>
</dbReference>
<reference evidence="2" key="1">
    <citation type="journal article" date="2015" name="Genome Announc.">
        <title>Draft Genome Sequence of the Polyhydroxyalkanoate-Producing Bacterium Burkholderia sacchari LMG 19450 Isolated from Brazilian Sugarcane Plantation Soil.</title>
        <authorList>
            <person name="Alexandrino P.M."/>
            <person name="Mendonca T.T."/>
            <person name="Guaman Bautista L.P."/>
            <person name="Cherix J."/>
            <person name="Lozano-Sakalauskas G.C."/>
            <person name="Fujita A."/>
            <person name="Ramos Filho E."/>
            <person name="Long P."/>
            <person name="Padilla G."/>
            <person name="Taciro M.K."/>
            <person name="Gomez J.G."/>
            <person name="Silva L.F."/>
        </authorList>
    </citation>
    <scope>NUCLEOTIDE SEQUENCE</scope>
    <source>
        <strain evidence="2">LMG 19450</strain>
    </source>
</reference>
<sequence>MEPVRNGLGLPETMRAWRATRFGGLDALACESAPVPLLYGDEVLVEVQAAALNPVDLKTLHGRYPAVAQHDLPFTLGRDVAGVIAQGSRRAAGWEPGMRVCAFVGQGPGALADYVAVSASALANAPRAGVDTAAALPLAALTAWQGLFDYGKLERGERVLIHGASGAVGRFAVQFARHCGAHVIATASASTHGVLRAMGAAETIDYQYEDFEDRAGEVDLVFDLVGGVVQVRSWSVLKHGGTMVSALDEPSQIDAAARGACATRFTARPDGAQLEHIVALLDQGAIKVEVVSRFNFGDARDAFEQVERGHPHGKVVVMVEWHQPV</sequence>
<feature type="domain" description="Enoyl reductase (ER)" evidence="1">
    <location>
        <begin position="23"/>
        <end position="317"/>
    </location>
</feature>
<gene>
    <name evidence="2" type="ORF">NH14_003940</name>
</gene>
<organism evidence="2 3">
    <name type="scientific">Paraburkholderia sacchari</name>
    <dbReference type="NCBI Taxonomy" id="159450"/>
    <lineage>
        <taxon>Bacteria</taxon>
        <taxon>Pseudomonadati</taxon>
        <taxon>Pseudomonadota</taxon>
        <taxon>Betaproteobacteria</taxon>
        <taxon>Burkholderiales</taxon>
        <taxon>Burkholderiaceae</taxon>
        <taxon>Paraburkholderia</taxon>
    </lineage>
</organism>
<accession>A0A8T6Z9P7</accession>
<keyword evidence="3" id="KW-1185">Reference proteome</keyword>
<dbReference type="PANTHER" id="PTHR11695:SF294">
    <property type="entry name" value="RETICULON-4-INTERACTING PROTEIN 1, MITOCHONDRIAL"/>
    <property type="match status" value="1"/>
</dbReference>
<dbReference type="CDD" id="cd05289">
    <property type="entry name" value="MDR_like_2"/>
    <property type="match status" value="1"/>
</dbReference>
<dbReference type="SMART" id="SM00829">
    <property type="entry name" value="PKS_ER"/>
    <property type="match status" value="1"/>
</dbReference>
<name>A0A8T6Z9P7_9BURK</name>
<dbReference type="Pfam" id="PF08240">
    <property type="entry name" value="ADH_N"/>
    <property type="match status" value="1"/>
</dbReference>
<dbReference type="Gene3D" id="3.90.180.10">
    <property type="entry name" value="Medium-chain alcohol dehydrogenases, catalytic domain"/>
    <property type="match status" value="1"/>
</dbReference>
<dbReference type="InterPro" id="IPR036291">
    <property type="entry name" value="NAD(P)-bd_dom_sf"/>
</dbReference>
<proteinExistence type="predicted"/>
<dbReference type="Pfam" id="PF13602">
    <property type="entry name" value="ADH_zinc_N_2"/>
    <property type="match status" value="1"/>
</dbReference>
<protein>
    <submittedName>
        <fullName evidence="2">NADP-dependent oxidoreductase</fullName>
    </submittedName>
</protein>
<dbReference type="Gene3D" id="3.40.50.720">
    <property type="entry name" value="NAD(P)-binding Rossmann-like Domain"/>
    <property type="match status" value="1"/>
</dbReference>
<dbReference type="EMBL" id="JTDB02000001">
    <property type="protein sequence ID" value="NLP60309.1"/>
    <property type="molecule type" value="Genomic_DNA"/>
</dbReference>
<dbReference type="GO" id="GO:0016491">
    <property type="term" value="F:oxidoreductase activity"/>
    <property type="evidence" value="ECO:0007669"/>
    <property type="project" value="InterPro"/>
</dbReference>
<evidence type="ECO:0000313" key="3">
    <source>
        <dbReference type="Proteomes" id="UP000030460"/>
    </source>
</evidence>
<dbReference type="InterPro" id="IPR020843">
    <property type="entry name" value="ER"/>
</dbReference>
<dbReference type="Proteomes" id="UP000030460">
    <property type="component" value="Unassembled WGS sequence"/>
</dbReference>
<dbReference type="InterPro" id="IPR013154">
    <property type="entry name" value="ADH-like_N"/>
</dbReference>
<dbReference type="RefSeq" id="WP_052147743.1">
    <property type="nucleotide sequence ID" value="NZ_CADFGF010000002.1"/>
</dbReference>
<dbReference type="InterPro" id="IPR011032">
    <property type="entry name" value="GroES-like_sf"/>
</dbReference>
<dbReference type="AlphaFoldDB" id="A0A8T6Z9P7"/>
<evidence type="ECO:0000259" key="1">
    <source>
        <dbReference type="SMART" id="SM00829"/>
    </source>
</evidence>
<dbReference type="OrthoDB" id="9787435at2"/>
<reference evidence="2" key="2">
    <citation type="submission" date="2020-04" db="EMBL/GenBank/DDBJ databases">
        <authorList>
            <person name="Alexandrino P."/>
            <person name="Mendonca T."/>
            <person name="Guaman L."/>
            <person name="Cherix J."/>
            <person name="Lozano-Sakalauskas G."/>
            <person name="Fujita A."/>
            <person name="Filho E.R."/>
            <person name="Long P."/>
            <person name="Padilla G."/>
            <person name="Taciro M.K."/>
            <person name="Gomez J.G."/>
            <person name="Silva L.F."/>
            <person name="Torres M."/>
        </authorList>
    </citation>
    <scope>NUCLEOTIDE SEQUENCE</scope>
    <source>
        <strain evidence="2">LMG 19450</strain>
    </source>
</reference>